<dbReference type="RefSeq" id="WP_150620905.1">
    <property type="nucleotide sequence ID" value="NZ_CABPSM010000007.1"/>
</dbReference>
<gene>
    <name evidence="12" type="ORF">PHO31112_02643</name>
</gene>
<dbReference type="Proteomes" id="UP000343317">
    <property type="component" value="Unassembled WGS sequence"/>
</dbReference>
<accession>A0A5E4VGH5</accession>
<evidence type="ECO:0000256" key="2">
    <source>
        <dbReference type="ARBA" id="ARBA00011233"/>
    </source>
</evidence>
<keyword evidence="3" id="KW-0813">Transport</keyword>
<dbReference type="Gene3D" id="2.40.160.10">
    <property type="entry name" value="Porin"/>
    <property type="match status" value="1"/>
</dbReference>
<keyword evidence="8" id="KW-0626">Porin</keyword>
<dbReference type="GO" id="GO:0006811">
    <property type="term" value="P:monoatomic ion transport"/>
    <property type="evidence" value="ECO:0007669"/>
    <property type="project" value="UniProtKB-KW"/>
</dbReference>
<dbReference type="Pfam" id="PF13609">
    <property type="entry name" value="Porin_4"/>
    <property type="match status" value="1"/>
</dbReference>
<evidence type="ECO:0000259" key="11">
    <source>
        <dbReference type="Pfam" id="PF13609"/>
    </source>
</evidence>
<dbReference type="InterPro" id="IPR033900">
    <property type="entry name" value="Gram_neg_porin_domain"/>
</dbReference>
<dbReference type="EMBL" id="CABPSM010000007">
    <property type="protein sequence ID" value="VVE11417.1"/>
    <property type="molecule type" value="Genomic_DNA"/>
</dbReference>
<evidence type="ECO:0000256" key="4">
    <source>
        <dbReference type="ARBA" id="ARBA00022452"/>
    </source>
</evidence>
<proteinExistence type="predicted"/>
<organism evidence="12 13">
    <name type="scientific">Pandoraea horticolens</name>
    <dbReference type="NCBI Taxonomy" id="2508298"/>
    <lineage>
        <taxon>Bacteria</taxon>
        <taxon>Pseudomonadati</taxon>
        <taxon>Pseudomonadota</taxon>
        <taxon>Betaproteobacteria</taxon>
        <taxon>Burkholderiales</taxon>
        <taxon>Burkholderiaceae</taxon>
        <taxon>Pandoraea</taxon>
    </lineage>
</organism>
<dbReference type="GO" id="GO:0015288">
    <property type="term" value="F:porin activity"/>
    <property type="evidence" value="ECO:0007669"/>
    <property type="project" value="UniProtKB-KW"/>
</dbReference>
<keyword evidence="7" id="KW-0406">Ion transport</keyword>
<protein>
    <submittedName>
        <fullName evidence="12">Porin</fullName>
    </submittedName>
</protein>
<evidence type="ECO:0000313" key="13">
    <source>
        <dbReference type="Proteomes" id="UP000343317"/>
    </source>
</evidence>
<keyword evidence="9" id="KW-0472">Membrane</keyword>
<dbReference type="InterPro" id="IPR023614">
    <property type="entry name" value="Porin_dom_sf"/>
</dbReference>
<evidence type="ECO:0000256" key="9">
    <source>
        <dbReference type="ARBA" id="ARBA00023136"/>
    </source>
</evidence>
<name>A0A5E4VGH5_9BURK</name>
<evidence type="ECO:0000256" key="10">
    <source>
        <dbReference type="ARBA" id="ARBA00023237"/>
    </source>
</evidence>
<dbReference type="CDD" id="cd00342">
    <property type="entry name" value="gram_neg_porins"/>
    <property type="match status" value="1"/>
</dbReference>
<keyword evidence="13" id="KW-1185">Reference proteome</keyword>
<reference evidence="12 13" key="1">
    <citation type="submission" date="2019-08" db="EMBL/GenBank/DDBJ databases">
        <authorList>
            <person name="Peeters C."/>
        </authorList>
    </citation>
    <scope>NUCLEOTIDE SEQUENCE [LARGE SCALE GENOMIC DNA]</scope>
    <source>
        <strain evidence="12 13">LMG 31112</strain>
    </source>
</reference>
<dbReference type="InterPro" id="IPR050298">
    <property type="entry name" value="Gram-neg_bact_OMP"/>
</dbReference>
<sequence>MGCFKKAGTRYLGYCGRLAVASLVLYGTTASAQSRQSGLSSVELYGLIGMYVDQSKVSTTRQGSVQASGGGMQTSFWGMRGREDLGGGNTLIFVLESFFRPNTGQMGRNSTDGLFSRNAYVGLSTAYGTLKLGEQTTQTYLNQILLNPFGSSVVFSPLVAQSYTASYNNTVIGDTVWSNAISYASPSFQGLTGVVQYGVSGVAGQQGRDNLGLHLNYENGRLQVALSAQRVRAAVASPGAVQYLYLAGATYDAGFAKFYGAMQTTNTTTTQVGTHTYETGMSIPVTPVSTVLAEWAFTKQSGPPRSDAIHNTGSIAYDYYLSKRTDVYVVYSYDKIAGSPSGSSYGLGVRHAF</sequence>
<keyword evidence="5" id="KW-0812">Transmembrane</keyword>
<evidence type="ECO:0000256" key="7">
    <source>
        <dbReference type="ARBA" id="ARBA00023065"/>
    </source>
</evidence>
<dbReference type="PANTHER" id="PTHR34501">
    <property type="entry name" value="PROTEIN YDDL-RELATED"/>
    <property type="match status" value="1"/>
</dbReference>
<keyword evidence="4" id="KW-1134">Transmembrane beta strand</keyword>
<keyword evidence="10" id="KW-0998">Cell outer membrane</keyword>
<comment type="subcellular location">
    <subcellularLocation>
        <location evidence="1">Cell outer membrane</location>
        <topology evidence="1">Multi-pass membrane protein</topology>
    </subcellularLocation>
</comment>
<dbReference type="AlphaFoldDB" id="A0A5E4VGH5"/>
<dbReference type="PANTHER" id="PTHR34501:SF9">
    <property type="entry name" value="MAJOR OUTER MEMBRANE PROTEIN P.IA"/>
    <property type="match status" value="1"/>
</dbReference>
<dbReference type="GO" id="GO:0046930">
    <property type="term" value="C:pore complex"/>
    <property type="evidence" value="ECO:0007669"/>
    <property type="project" value="UniProtKB-KW"/>
</dbReference>
<keyword evidence="6" id="KW-0732">Signal</keyword>
<evidence type="ECO:0000313" key="12">
    <source>
        <dbReference type="EMBL" id="VVE11417.1"/>
    </source>
</evidence>
<dbReference type="GO" id="GO:0009279">
    <property type="term" value="C:cell outer membrane"/>
    <property type="evidence" value="ECO:0007669"/>
    <property type="project" value="UniProtKB-SubCell"/>
</dbReference>
<evidence type="ECO:0000256" key="3">
    <source>
        <dbReference type="ARBA" id="ARBA00022448"/>
    </source>
</evidence>
<evidence type="ECO:0000256" key="1">
    <source>
        <dbReference type="ARBA" id="ARBA00004571"/>
    </source>
</evidence>
<dbReference type="SUPFAM" id="SSF56935">
    <property type="entry name" value="Porins"/>
    <property type="match status" value="1"/>
</dbReference>
<evidence type="ECO:0000256" key="6">
    <source>
        <dbReference type="ARBA" id="ARBA00022729"/>
    </source>
</evidence>
<feature type="domain" description="Porin" evidence="11">
    <location>
        <begin position="19"/>
        <end position="335"/>
    </location>
</feature>
<evidence type="ECO:0000256" key="5">
    <source>
        <dbReference type="ARBA" id="ARBA00022692"/>
    </source>
</evidence>
<evidence type="ECO:0000256" key="8">
    <source>
        <dbReference type="ARBA" id="ARBA00023114"/>
    </source>
</evidence>
<comment type="subunit">
    <text evidence="2">Homotrimer.</text>
</comment>